<dbReference type="PANTHER" id="PTHR42713">
    <property type="entry name" value="HISTIDINE KINASE-RELATED"/>
    <property type="match status" value="1"/>
</dbReference>
<comment type="function">
    <text evidence="9">May play the central regulatory role in sporulation. It may be an element of the effector pathway responsible for the activation of sporulation genes in response to nutritional stress. Spo0A may act in concert with spo0H (a sigma factor) to control the expression of some genes that are critical to the sporulation process.</text>
</comment>
<protein>
    <recommendedName>
        <fullName evidence="2">Stage 0 sporulation protein A homolog</fullName>
    </recommendedName>
</protein>
<feature type="domain" description="HTH araC/xylS-type" evidence="11">
    <location>
        <begin position="434"/>
        <end position="533"/>
    </location>
</feature>
<evidence type="ECO:0000256" key="9">
    <source>
        <dbReference type="ARBA" id="ARBA00024867"/>
    </source>
</evidence>
<evidence type="ECO:0000256" key="4">
    <source>
        <dbReference type="ARBA" id="ARBA00022553"/>
    </source>
</evidence>
<evidence type="ECO:0000256" key="8">
    <source>
        <dbReference type="ARBA" id="ARBA00023163"/>
    </source>
</evidence>
<dbReference type="PATRIC" id="fig|398512.5.peg.3229"/>
<evidence type="ECO:0000256" key="3">
    <source>
        <dbReference type="ARBA" id="ARBA00022490"/>
    </source>
</evidence>
<dbReference type="GO" id="GO:0005737">
    <property type="term" value="C:cytoplasm"/>
    <property type="evidence" value="ECO:0007669"/>
    <property type="project" value="UniProtKB-SubCell"/>
</dbReference>
<reference evidence="14" key="1">
    <citation type="submission" date="2015-07" db="EMBL/GenBank/DDBJ databases">
        <title>Near-Complete Genome Sequence of the Cellulolytic Bacterium Bacteroides (Pseudobacteroides) cellulosolvens ATCC 35603.</title>
        <authorList>
            <person name="Dassa B."/>
            <person name="Utturkar S.M."/>
            <person name="Klingeman D.M."/>
            <person name="Hurt R.A."/>
            <person name="Keller M."/>
            <person name="Xu J."/>
            <person name="Reddy Y.H.K."/>
            <person name="Borovok I."/>
            <person name="Grinberg I.R."/>
            <person name="Lamed R."/>
            <person name="Zhivin O."/>
            <person name="Bayer E.A."/>
            <person name="Brown S.D."/>
        </authorList>
    </citation>
    <scope>NUCLEOTIDE SEQUENCE [LARGE SCALE GENOMIC DNA]</scope>
    <source>
        <strain evidence="14">DSM 2933</strain>
    </source>
</reference>
<dbReference type="PANTHER" id="PTHR42713:SF3">
    <property type="entry name" value="TRANSCRIPTIONAL REGULATORY PROTEIN HPTR"/>
    <property type="match status" value="1"/>
</dbReference>
<dbReference type="SUPFAM" id="SSF46689">
    <property type="entry name" value="Homeodomain-like"/>
    <property type="match status" value="2"/>
</dbReference>
<dbReference type="OrthoDB" id="9794370at2"/>
<evidence type="ECO:0000259" key="11">
    <source>
        <dbReference type="PROSITE" id="PS01124"/>
    </source>
</evidence>
<dbReference type="CDD" id="cd17536">
    <property type="entry name" value="REC_YesN-like"/>
    <property type="match status" value="1"/>
</dbReference>
<feature type="modified residue" description="4-aspartylphosphate" evidence="10">
    <location>
        <position position="57"/>
    </location>
</feature>
<dbReference type="SUPFAM" id="SSF52172">
    <property type="entry name" value="CheY-like"/>
    <property type="match status" value="1"/>
</dbReference>
<dbReference type="Pfam" id="PF17853">
    <property type="entry name" value="GGDEF_2"/>
    <property type="match status" value="1"/>
</dbReference>
<evidence type="ECO:0000313" key="13">
    <source>
        <dbReference type="EMBL" id="KNY27808.1"/>
    </source>
</evidence>
<dbReference type="eggNOG" id="COG4753">
    <property type="taxonomic scope" value="Bacteria"/>
</dbReference>
<dbReference type="InterPro" id="IPR018060">
    <property type="entry name" value="HTH_AraC"/>
</dbReference>
<accession>A0A0L6JPU9</accession>
<dbReference type="SMART" id="SM00342">
    <property type="entry name" value="HTH_ARAC"/>
    <property type="match status" value="1"/>
</dbReference>
<dbReference type="InterPro" id="IPR001789">
    <property type="entry name" value="Sig_transdc_resp-reg_receiver"/>
</dbReference>
<dbReference type="PROSITE" id="PS50110">
    <property type="entry name" value="RESPONSE_REGULATORY"/>
    <property type="match status" value="1"/>
</dbReference>
<evidence type="ECO:0000256" key="2">
    <source>
        <dbReference type="ARBA" id="ARBA00018672"/>
    </source>
</evidence>
<keyword evidence="6" id="KW-0805">Transcription regulation</keyword>
<dbReference type="Gene3D" id="1.10.10.60">
    <property type="entry name" value="Homeodomain-like"/>
    <property type="match status" value="2"/>
</dbReference>
<dbReference type="InterPro" id="IPR011006">
    <property type="entry name" value="CheY-like_superfamily"/>
</dbReference>
<feature type="domain" description="Response regulatory" evidence="12">
    <location>
        <begin position="5"/>
        <end position="122"/>
    </location>
</feature>
<dbReference type="InterPro" id="IPR041522">
    <property type="entry name" value="CdaR_GGDEF"/>
</dbReference>
<dbReference type="eggNOG" id="COG2207">
    <property type="taxonomic scope" value="Bacteria"/>
</dbReference>
<organism evidence="13 14">
    <name type="scientific">Pseudobacteroides cellulosolvens ATCC 35603 = DSM 2933</name>
    <dbReference type="NCBI Taxonomy" id="398512"/>
    <lineage>
        <taxon>Bacteria</taxon>
        <taxon>Bacillati</taxon>
        <taxon>Bacillota</taxon>
        <taxon>Clostridia</taxon>
        <taxon>Eubacteriales</taxon>
        <taxon>Oscillospiraceae</taxon>
        <taxon>Pseudobacteroides</taxon>
    </lineage>
</organism>
<keyword evidence="4 10" id="KW-0597">Phosphoprotein</keyword>
<dbReference type="Proteomes" id="UP000036923">
    <property type="component" value="Unassembled WGS sequence"/>
</dbReference>
<name>A0A0L6JPU9_9FIRM</name>
<keyword evidence="8" id="KW-0804">Transcription</keyword>
<evidence type="ECO:0000256" key="5">
    <source>
        <dbReference type="ARBA" id="ARBA00023012"/>
    </source>
</evidence>
<evidence type="ECO:0000313" key="14">
    <source>
        <dbReference type="Proteomes" id="UP000036923"/>
    </source>
</evidence>
<dbReference type="AlphaFoldDB" id="A0A0L6JPU9"/>
<dbReference type="GO" id="GO:0000160">
    <property type="term" value="P:phosphorelay signal transduction system"/>
    <property type="evidence" value="ECO:0007669"/>
    <property type="project" value="UniProtKB-KW"/>
</dbReference>
<dbReference type="GO" id="GO:0043565">
    <property type="term" value="F:sequence-specific DNA binding"/>
    <property type="evidence" value="ECO:0007669"/>
    <property type="project" value="InterPro"/>
</dbReference>
<dbReference type="GO" id="GO:0003700">
    <property type="term" value="F:DNA-binding transcription factor activity"/>
    <property type="evidence" value="ECO:0007669"/>
    <property type="project" value="InterPro"/>
</dbReference>
<dbReference type="InterPro" id="IPR051552">
    <property type="entry name" value="HptR"/>
</dbReference>
<dbReference type="SMART" id="SM00448">
    <property type="entry name" value="REC"/>
    <property type="match status" value="1"/>
</dbReference>
<proteinExistence type="predicted"/>
<keyword evidence="3" id="KW-0963">Cytoplasm</keyword>
<dbReference type="Gene3D" id="3.40.50.2300">
    <property type="match status" value="1"/>
</dbReference>
<comment type="subcellular location">
    <subcellularLocation>
        <location evidence="1">Cytoplasm</location>
    </subcellularLocation>
</comment>
<keyword evidence="14" id="KW-1185">Reference proteome</keyword>
<evidence type="ECO:0000256" key="1">
    <source>
        <dbReference type="ARBA" id="ARBA00004496"/>
    </source>
</evidence>
<dbReference type="PROSITE" id="PS01124">
    <property type="entry name" value="HTH_ARAC_FAMILY_2"/>
    <property type="match status" value="1"/>
</dbReference>
<dbReference type="Pfam" id="PF00072">
    <property type="entry name" value="Response_reg"/>
    <property type="match status" value="1"/>
</dbReference>
<gene>
    <name evidence="13" type="ORF">Bccel_3079</name>
</gene>
<evidence type="ECO:0000256" key="6">
    <source>
        <dbReference type="ARBA" id="ARBA00023015"/>
    </source>
</evidence>
<sequence length="535" mass="62300">MSSLKVVIVDDEFLIRNYLKRRVCWEELGMEIAGEASSAREALDLIDQIIPDIIFTDICMPFMDGIEFSKAVVEKFPHIKIVIITGHDEFDYVKRSIKLGISDFLLKPVNPEEIRKVALELKSKIEMERTHIKEYEKLKQRLDESLPYMQEKFLNEILLGELDQHEIVDKMAYFKIIMNEQSDVFQTAVVEVSDSVGGPHDREEELILLAMKCSDLIRQVLKEDLFVHVFFDNSRKIVILSNNESLDLTDCCETIKALLINRCKCFVSIGIGNKIHGLKNIKVTYREACDALNYKVVIGKNQVVNYNDITYNSDQSWRGIPNKGEKLDFFIKTGMKYKAIELIDELFSESCFNLSITIENLRLEAFDIISTCMRVLLEFKIDTSSLWGKNTKPYEDVFRMDNLLEMKDYLKSLLEKVINKIHSFNERKANILIVQIQEYIEQNMHDSNLSLSTIAKEFYVSPSHLCRLFKQETKQTVVEYITRQRMEYAKKILKETNLKVYQIGEMVGINDPNYFSTIFKKFTGLSVNEFRKKVE</sequence>
<dbReference type="STRING" id="398512.Bccel_3079"/>
<keyword evidence="5" id="KW-0902">Two-component regulatory system</keyword>
<evidence type="ECO:0000256" key="10">
    <source>
        <dbReference type="PROSITE-ProRule" id="PRU00169"/>
    </source>
</evidence>
<keyword evidence="7" id="KW-0238">DNA-binding</keyword>
<dbReference type="Pfam" id="PF12833">
    <property type="entry name" value="HTH_18"/>
    <property type="match status" value="1"/>
</dbReference>
<comment type="caution">
    <text evidence="13">The sequence shown here is derived from an EMBL/GenBank/DDBJ whole genome shotgun (WGS) entry which is preliminary data.</text>
</comment>
<dbReference type="RefSeq" id="WP_036941956.1">
    <property type="nucleotide sequence ID" value="NZ_JQKC01000017.1"/>
</dbReference>
<evidence type="ECO:0000256" key="7">
    <source>
        <dbReference type="ARBA" id="ARBA00023125"/>
    </source>
</evidence>
<evidence type="ECO:0000259" key="12">
    <source>
        <dbReference type="PROSITE" id="PS50110"/>
    </source>
</evidence>
<dbReference type="EMBL" id="LGTC01000001">
    <property type="protein sequence ID" value="KNY27808.1"/>
    <property type="molecule type" value="Genomic_DNA"/>
</dbReference>
<dbReference type="InterPro" id="IPR009057">
    <property type="entry name" value="Homeodomain-like_sf"/>
</dbReference>